<dbReference type="InterPro" id="IPR036890">
    <property type="entry name" value="HATPase_C_sf"/>
</dbReference>
<accession>A0A4R0MPJ7</accession>
<reference evidence="1 2" key="1">
    <citation type="submission" date="2019-02" db="EMBL/GenBank/DDBJ databases">
        <title>Pedobacter sp. RP-1-13 sp. nov., isolated from Arctic soil.</title>
        <authorList>
            <person name="Dahal R.H."/>
        </authorList>
    </citation>
    <scope>NUCLEOTIDE SEQUENCE [LARGE SCALE GENOMIC DNA]</scope>
    <source>
        <strain evidence="1 2">RP-1-13</strain>
    </source>
</reference>
<organism evidence="1 2">
    <name type="scientific">Pedobacter frigiditerrae</name>
    <dbReference type="NCBI Taxonomy" id="2530452"/>
    <lineage>
        <taxon>Bacteria</taxon>
        <taxon>Pseudomonadati</taxon>
        <taxon>Bacteroidota</taxon>
        <taxon>Sphingobacteriia</taxon>
        <taxon>Sphingobacteriales</taxon>
        <taxon>Sphingobacteriaceae</taxon>
        <taxon>Pedobacter</taxon>
    </lineage>
</organism>
<dbReference type="Pfam" id="PF13589">
    <property type="entry name" value="HATPase_c_3"/>
    <property type="match status" value="1"/>
</dbReference>
<gene>
    <name evidence="1" type="ORF">EZ428_19310</name>
</gene>
<dbReference type="Proteomes" id="UP000292884">
    <property type="component" value="Unassembled WGS sequence"/>
</dbReference>
<evidence type="ECO:0008006" key="3">
    <source>
        <dbReference type="Google" id="ProtNLM"/>
    </source>
</evidence>
<comment type="caution">
    <text evidence="1">The sequence shown here is derived from an EMBL/GenBank/DDBJ whole genome shotgun (WGS) entry which is preliminary data.</text>
</comment>
<dbReference type="RefSeq" id="WP_131554834.1">
    <property type="nucleotide sequence ID" value="NZ_SJSK01000005.1"/>
</dbReference>
<dbReference type="Gene3D" id="3.30.565.10">
    <property type="entry name" value="Histidine kinase-like ATPase, C-terminal domain"/>
    <property type="match status" value="2"/>
</dbReference>
<dbReference type="OrthoDB" id="9816482at2"/>
<evidence type="ECO:0000313" key="2">
    <source>
        <dbReference type="Proteomes" id="UP000292884"/>
    </source>
</evidence>
<dbReference type="AlphaFoldDB" id="A0A4R0MPJ7"/>
<proteinExistence type="predicted"/>
<sequence>MSDELGFKPKARLILQLGDQLIRSESIALLELIKNSYDACANRVTITLSNLHSKEFGQIIIEDDGFGMDYDLIKNVWLQPGTTFKKKQVDDENFVSACNRIPLGEKGIGRFGVHKLGEEIELISKTQASDEAVLKINWKDFDNDESLDKIPINLVARTPQTFSNNGHGTKIIIRSLRTTWTRGSVREIYRAVNSLNSPFESINSFKVLFKIDRQEWLSGLLKFKEIEDSALFSAEMDIEDNQIKRLDYKFSPYATMTHLRERTHSEVNIDMVQRVYDETLKKKVIKDIDLSHFRVGEVKIKMLIFDFDSNILSLGVADRKGLKDYLKLNGGMRIYRDGIRVYDYGEPGNDWLSLDIDRVNLPTARISNNIVIGAVQLSRIQSKDLIEKTNREGFLENDAYAEFFKAIHFAINRIITQRNIDKDKLRSHYSSKSKKVPVVDNLDVLREKVNGVLPDNKSRSEILGIIDEIAADYKTISDIYIRSASAGLSLSIVIHEIEKIIQELLYVVDDVGKPNSEERVKALTWHLGKLVDGYSGLIRRKSRKESDLTKIISNALWNVEYRLKAHGVKIIRAFEDEKGFATKAKCSDSLITGTIINIIDNSIYWMSFGKVQNKEIFIDIVEEIDGFITIIIADNGPGFTIPYEDAIRPFISNKEDGIGIGLHIADEIMKSNGGELLFPSADNVNIPKDFNAGAILGLGFYISKQ</sequence>
<name>A0A4R0MPJ7_9SPHI</name>
<dbReference type="EMBL" id="SJSK01000005">
    <property type="protein sequence ID" value="TCC88779.1"/>
    <property type="molecule type" value="Genomic_DNA"/>
</dbReference>
<dbReference type="SUPFAM" id="SSF55874">
    <property type="entry name" value="ATPase domain of HSP90 chaperone/DNA topoisomerase II/histidine kinase"/>
    <property type="match status" value="2"/>
</dbReference>
<evidence type="ECO:0000313" key="1">
    <source>
        <dbReference type="EMBL" id="TCC88779.1"/>
    </source>
</evidence>
<protein>
    <recommendedName>
        <fullName evidence="3">Histidine kinase</fullName>
    </recommendedName>
</protein>
<keyword evidence="2" id="KW-1185">Reference proteome</keyword>